<sequence length="362" mass="40065">MSDLTPKLPVNGNRNRIAAGMAWLLFWGLMVLVALEDHRRDGGTAYWQPVLWETSSALVCTGLLLFHRRLMARHDALIASPWRWFALQARMLPVYWVAFVPLVFGLRHAVYALAGASYEHETWPQVFVYESLKLTVFIGLFTVIGFGLLSYRELLGARVRAEQAHALLREAQLQSLARQMQPHFLFNALNTISSLMHTDVARVDATLLQLADMLRAALALGERPQATLEEELRLARAYAGVMAERFDGRATVHWQVDDAVLGVALPAMSVQPLLENVFKHTVERRRAPTRITVGAVREGAQLVLRVEDDAGILGQDNGEGRGIGLANLRARLAALHGSSASVELSQLAPAGVRTELRLPCAS</sequence>
<protein>
    <submittedName>
        <fullName evidence="3">Histidine kinase</fullName>
    </submittedName>
</protein>
<keyword evidence="1" id="KW-1133">Transmembrane helix</keyword>
<evidence type="ECO:0000313" key="4">
    <source>
        <dbReference type="Proteomes" id="UP000198639"/>
    </source>
</evidence>
<keyword evidence="1" id="KW-0472">Membrane</keyword>
<dbReference type="InterPro" id="IPR010559">
    <property type="entry name" value="Sig_transdc_His_kin_internal"/>
</dbReference>
<feature type="transmembrane region" description="Helical" evidence="1">
    <location>
        <begin position="17"/>
        <end position="35"/>
    </location>
</feature>
<evidence type="ECO:0000259" key="2">
    <source>
        <dbReference type="Pfam" id="PF06580"/>
    </source>
</evidence>
<dbReference type="PANTHER" id="PTHR34220">
    <property type="entry name" value="SENSOR HISTIDINE KINASE YPDA"/>
    <property type="match status" value="1"/>
</dbReference>
<organism evidence="3 4">
    <name type="scientific">Massilia yuzhufengensis</name>
    <dbReference type="NCBI Taxonomy" id="1164594"/>
    <lineage>
        <taxon>Bacteria</taxon>
        <taxon>Pseudomonadati</taxon>
        <taxon>Pseudomonadota</taxon>
        <taxon>Betaproteobacteria</taxon>
        <taxon>Burkholderiales</taxon>
        <taxon>Oxalobacteraceae</taxon>
        <taxon>Telluria group</taxon>
        <taxon>Massilia</taxon>
    </lineage>
</organism>
<feature type="transmembrane region" description="Helical" evidence="1">
    <location>
        <begin position="92"/>
        <end position="114"/>
    </location>
</feature>
<dbReference type="Gene3D" id="3.30.565.10">
    <property type="entry name" value="Histidine kinase-like ATPase, C-terminal domain"/>
    <property type="match status" value="1"/>
</dbReference>
<keyword evidence="3" id="KW-0808">Transferase</keyword>
<dbReference type="Proteomes" id="UP000198639">
    <property type="component" value="Unassembled WGS sequence"/>
</dbReference>
<evidence type="ECO:0000256" key="1">
    <source>
        <dbReference type="SAM" id="Phobius"/>
    </source>
</evidence>
<keyword evidence="1" id="KW-0812">Transmembrane</keyword>
<dbReference type="STRING" id="1164594.SAMN05216204_10468"/>
<evidence type="ECO:0000313" key="3">
    <source>
        <dbReference type="EMBL" id="SFC14998.1"/>
    </source>
</evidence>
<feature type="transmembrane region" description="Helical" evidence="1">
    <location>
        <begin position="47"/>
        <end position="66"/>
    </location>
</feature>
<dbReference type="GO" id="GO:0016020">
    <property type="term" value="C:membrane"/>
    <property type="evidence" value="ECO:0007669"/>
    <property type="project" value="InterPro"/>
</dbReference>
<dbReference type="OrthoDB" id="2514702at2"/>
<gene>
    <name evidence="3" type="ORF">SAMN05216204_10468</name>
</gene>
<proteinExistence type="predicted"/>
<dbReference type="SUPFAM" id="SSF55874">
    <property type="entry name" value="ATPase domain of HSP90 chaperone/DNA topoisomerase II/histidine kinase"/>
    <property type="match status" value="1"/>
</dbReference>
<feature type="domain" description="Signal transduction histidine kinase internal region" evidence="2">
    <location>
        <begin position="171"/>
        <end position="249"/>
    </location>
</feature>
<dbReference type="EMBL" id="FOLD01000004">
    <property type="protein sequence ID" value="SFC14998.1"/>
    <property type="molecule type" value="Genomic_DNA"/>
</dbReference>
<dbReference type="PANTHER" id="PTHR34220:SF9">
    <property type="entry name" value="SIGNAL TRANSDUCTION HISTIDINE KINASE INTERNAL REGION DOMAIN-CONTAINING PROTEIN"/>
    <property type="match status" value="1"/>
</dbReference>
<feature type="transmembrane region" description="Helical" evidence="1">
    <location>
        <begin position="134"/>
        <end position="151"/>
    </location>
</feature>
<name>A0A1I1GYP7_9BURK</name>
<dbReference type="RefSeq" id="WP_091871972.1">
    <property type="nucleotide sequence ID" value="NZ_FOLD01000004.1"/>
</dbReference>
<keyword evidence="3" id="KW-0418">Kinase</keyword>
<dbReference type="GO" id="GO:0000155">
    <property type="term" value="F:phosphorelay sensor kinase activity"/>
    <property type="evidence" value="ECO:0007669"/>
    <property type="project" value="InterPro"/>
</dbReference>
<keyword evidence="4" id="KW-1185">Reference proteome</keyword>
<dbReference type="Pfam" id="PF06580">
    <property type="entry name" value="His_kinase"/>
    <property type="match status" value="1"/>
</dbReference>
<dbReference type="AlphaFoldDB" id="A0A1I1GYP7"/>
<dbReference type="InterPro" id="IPR050640">
    <property type="entry name" value="Bact_2-comp_sensor_kinase"/>
</dbReference>
<dbReference type="InterPro" id="IPR036890">
    <property type="entry name" value="HATPase_C_sf"/>
</dbReference>
<accession>A0A1I1GYP7</accession>
<reference evidence="4" key="1">
    <citation type="submission" date="2016-10" db="EMBL/GenBank/DDBJ databases">
        <authorList>
            <person name="Varghese N."/>
            <person name="Submissions S."/>
        </authorList>
    </citation>
    <scope>NUCLEOTIDE SEQUENCE [LARGE SCALE GENOMIC DNA]</scope>
    <source>
        <strain evidence="4">CGMCC 1.12041</strain>
    </source>
</reference>